<evidence type="ECO:0000256" key="9">
    <source>
        <dbReference type="ARBA" id="ARBA00023065"/>
    </source>
</evidence>
<evidence type="ECO:0000256" key="3">
    <source>
        <dbReference type="ARBA" id="ARBA00022448"/>
    </source>
</evidence>
<evidence type="ECO:0000313" key="13">
    <source>
        <dbReference type="EMBL" id="TMS35246.1"/>
    </source>
</evidence>
<dbReference type="AlphaFoldDB" id="A0A4U8UQB4"/>
<keyword evidence="6" id="KW-0303">Gap junction</keyword>
<evidence type="ECO:0000256" key="4">
    <source>
        <dbReference type="ARBA" id="ARBA00022475"/>
    </source>
</evidence>
<keyword evidence="5 12" id="KW-0812">Transmembrane</keyword>
<comment type="subcellular location">
    <subcellularLocation>
        <location evidence="1">Cell junction</location>
        <location evidence="1">Gap junction</location>
    </subcellularLocation>
    <subcellularLocation>
        <location evidence="2 12">Cell membrane</location>
        <topology evidence="2 12">Multi-pass membrane protein</topology>
    </subcellularLocation>
</comment>
<evidence type="ECO:0000256" key="8">
    <source>
        <dbReference type="ARBA" id="ARBA00022989"/>
    </source>
</evidence>
<keyword evidence="10 12" id="KW-0472">Membrane</keyword>
<keyword evidence="7" id="KW-0965">Cell junction</keyword>
<evidence type="ECO:0000256" key="2">
    <source>
        <dbReference type="ARBA" id="ARBA00004651"/>
    </source>
</evidence>
<name>A0A4U8UQB4_STECR</name>
<dbReference type="PROSITE" id="PS51013">
    <property type="entry name" value="PANNEXIN"/>
    <property type="match status" value="1"/>
</dbReference>
<reference evidence="13 14" key="2">
    <citation type="journal article" date="2019" name="G3 (Bethesda)">
        <title>Hybrid Assembly of the Genome of the Entomopathogenic Nematode Steinernema carpocapsae Identifies the X-Chromosome.</title>
        <authorList>
            <person name="Serra L."/>
            <person name="Macchietto M."/>
            <person name="Macias-Munoz A."/>
            <person name="McGill C.J."/>
            <person name="Rodriguez I.M."/>
            <person name="Rodriguez B."/>
            <person name="Murad R."/>
            <person name="Mortazavi A."/>
        </authorList>
    </citation>
    <scope>NUCLEOTIDE SEQUENCE [LARGE SCALE GENOMIC DNA]</scope>
    <source>
        <strain evidence="13 14">ALL</strain>
    </source>
</reference>
<dbReference type="InterPro" id="IPR000990">
    <property type="entry name" value="Innexin"/>
</dbReference>
<dbReference type="STRING" id="34508.A0A4U8UQB4"/>
<evidence type="ECO:0000313" key="14">
    <source>
        <dbReference type="Proteomes" id="UP000298663"/>
    </source>
</evidence>
<feature type="transmembrane region" description="Helical" evidence="12">
    <location>
        <begin position="177"/>
        <end position="197"/>
    </location>
</feature>
<dbReference type="PANTHER" id="PTHR11893">
    <property type="entry name" value="INNEXIN"/>
    <property type="match status" value="1"/>
</dbReference>
<accession>A0A4U8UQB4</accession>
<dbReference type="OrthoDB" id="5867527at2759"/>
<evidence type="ECO:0000256" key="6">
    <source>
        <dbReference type="ARBA" id="ARBA00022868"/>
    </source>
</evidence>
<keyword evidence="14" id="KW-1185">Reference proteome</keyword>
<dbReference type="PANTHER" id="PTHR11893:SF21">
    <property type="entry name" value="INNEXIN EAT-5"/>
    <property type="match status" value="1"/>
</dbReference>
<proteinExistence type="inferred from homology"/>
<dbReference type="GO" id="GO:0034220">
    <property type="term" value="P:monoatomic ion transmembrane transport"/>
    <property type="evidence" value="ECO:0007669"/>
    <property type="project" value="UniProtKB-KW"/>
</dbReference>
<keyword evidence="8 12" id="KW-1133">Transmembrane helix</keyword>
<evidence type="ECO:0000256" key="12">
    <source>
        <dbReference type="RuleBase" id="RU010713"/>
    </source>
</evidence>
<comment type="function">
    <text evidence="12">Structural component of the gap junctions.</text>
</comment>
<dbReference type="PRINTS" id="PR01262">
    <property type="entry name" value="INNEXIN"/>
</dbReference>
<dbReference type="Proteomes" id="UP000298663">
    <property type="component" value="Unassembled WGS sequence"/>
</dbReference>
<evidence type="ECO:0000256" key="1">
    <source>
        <dbReference type="ARBA" id="ARBA00004610"/>
    </source>
</evidence>
<keyword evidence="3 12" id="KW-0813">Transport</keyword>
<keyword evidence="4" id="KW-1003">Cell membrane</keyword>
<dbReference type="GO" id="GO:0005243">
    <property type="term" value="F:gap junction channel activity"/>
    <property type="evidence" value="ECO:0007669"/>
    <property type="project" value="TreeGrafter"/>
</dbReference>
<reference evidence="13 14" key="1">
    <citation type="journal article" date="2015" name="Genome Biol.">
        <title>Comparative genomics of Steinernema reveals deeply conserved gene regulatory networks.</title>
        <authorList>
            <person name="Dillman A.R."/>
            <person name="Macchietto M."/>
            <person name="Porter C.F."/>
            <person name="Rogers A."/>
            <person name="Williams B."/>
            <person name="Antoshechkin I."/>
            <person name="Lee M.M."/>
            <person name="Goodwin Z."/>
            <person name="Lu X."/>
            <person name="Lewis E.E."/>
            <person name="Goodrich-Blair H."/>
            <person name="Stock S.P."/>
            <person name="Adams B.J."/>
            <person name="Sternberg P.W."/>
            <person name="Mortazavi A."/>
        </authorList>
    </citation>
    <scope>NUCLEOTIDE SEQUENCE [LARGE SCALE GENOMIC DNA]</scope>
    <source>
        <strain evidence="13 14">ALL</strain>
    </source>
</reference>
<evidence type="ECO:0000256" key="5">
    <source>
        <dbReference type="ARBA" id="ARBA00022692"/>
    </source>
</evidence>
<dbReference type="GO" id="GO:0005921">
    <property type="term" value="C:gap junction"/>
    <property type="evidence" value="ECO:0007669"/>
    <property type="project" value="UniProtKB-SubCell"/>
</dbReference>
<evidence type="ECO:0000256" key="10">
    <source>
        <dbReference type="ARBA" id="ARBA00023136"/>
    </source>
</evidence>
<keyword evidence="11 12" id="KW-0407">Ion channel</keyword>
<evidence type="ECO:0000256" key="7">
    <source>
        <dbReference type="ARBA" id="ARBA00022949"/>
    </source>
</evidence>
<comment type="similarity">
    <text evidence="12">Belongs to the pannexin family.</text>
</comment>
<comment type="caution">
    <text evidence="12">Lacks conserved residue(s) required for the propagation of feature annotation.</text>
</comment>
<evidence type="ECO:0000256" key="11">
    <source>
        <dbReference type="ARBA" id="ARBA00023303"/>
    </source>
</evidence>
<dbReference type="EMBL" id="AZBU02000001">
    <property type="protein sequence ID" value="TMS35246.1"/>
    <property type="molecule type" value="Genomic_DNA"/>
</dbReference>
<dbReference type="GO" id="GO:0005886">
    <property type="term" value="C:plasma membrane"/>
    <property type="evidence" value="ECO:0007669"/>
    <property type="project" value="UniProtKB-SubCell"/>
</dbReference>
<dbReference type="Pfam" id="PF00876">
    <property type="entry name" value="Innexin"/>
    <property type="match status" value="1"/>
</dbReference>
<gene>
    <name evidence="12" type="primary">inx</name>
    <name evidence="13" type="ORF">L596_002690</name>
</gene>
<comment type="caution">
    <text evidence="13">The sequence shown here is derived from an EMBL/GenBank/DDBJ whole genome shotgun (WGS) entry which is preliminary data.</text>
</comment>
<sequence length="305" mass="35464">MALEAGFFFLPSIFWGQTNSKSGLNITNMIELAQTANTSEDAARNKTIVTMCHHIEDSVRLRQVRLEDSTPMSQWFKFGLISGCYVTNVYMVTKVMYLINVIGQFLMMNQFLGQNNHFWGTSILTDIIHGRDWELSGNFPRIAMCDFQVRTLGNLHRYSIQCVLVLNMFNEKLFLFLYYWFITIGILTFIDAIVWTVNTRITSRRIAYVMRYVKPSAECDYLFSQFCTRSIPPDAILLLRLISSHSNELVTSDVLNYLWKTHTSSKQSLNNIDIIENHFSNRKERIDSRNSYEMDTPLVLIKHNV</sequence>
<protein>
    <recommendedName>
        <fullName evidence="12">Innexin</fullName>
    </recommendedName>
</protein>
<organism evidence="13 14">
    <name type="scientific">Steinernema carpocapsae</name>
    <name type="common">Entomopathogenic nematode</name>
    <dbReference type="NCBI Taxonomy" id="34508"/>
    <lineage>
        <taxon>Eukaryota</taxon>
        <taxon>Metazoa</taxon>
        <taxon>Ecdysozoa</taxon>
        <taxon>Nematoda</taxon>
        <taxon>Chromadorea</taxon>
        <taxon>Rhabditida</taxon>
        <taxon>Tylenchina</taxon>
        <taxon>Panagrolaimomorpha</taxon>
        <taxon>Strongyloidoidea</taxon>
        <taxon>Steinernematidae</taxon>
        <taxon>Steinernema</taxon>
    </lineage>
</organism>
<keyword evidence="9 12" id="KW-0406">Ion transport</keyword>